<dbReference type="GO" id="GO:0005525">
    <property type="term" value="F:GTP binding"/>
    <property type="evidence" value="ECO:0007669"/>
    <property type="project" value="UniProtKB-KW"/>
</dbReference>
<evidence type="ECO:0000256" key="5">
    <source>
        <dbReference type="ARBA" id="ARBA00023289"/>
    </source>
</evidence>
<dbReference type="Gene3D" id="3.40.50.300">
    <property type="entry name" value="P-loop containing nucleotide triphosphate hydrolases"/>
    <property type="match status" value="1"/>
</dbReference>
<dbReference type="Proteomes" id="UP001328107">
    <property type="component" value="Unassembled WGS sequence"/>
</dbReference>
<dbReference type="EMBL" id="BTRK01000006">
    <property type="protein sequence ID" value="GMR61426.1"/>
    <property type="molecule type" value="Genomic_DNA"/>
</dbReference>
<keyword evidence="4" id="KW-0449">Lipoprotein</keyword>
<dbReference type="NCBIfam" id="TIGR00231">
    <property type="entry name" value="small_GTP"/>
    <property type="match status" value="1"/>
</dbReference>
<dbReference type="InterPro" id="IPR001806">
    <property type="entry name" value="Small_GTPase"/>
</dbReference>
<name>A0AAN5IFR6_9BILA</name>
<keyword evidence="2" id="KW-0547">Nucleotide-binding</keyword>
<evidence type="ECO:0000313" key="8">
    <source>
        <dbReference type="Proteomes" id="UP001328107"/>
    </source>
</evidence>
<dbReference type="FunFam" id="3.40.50.300:FF:001149">
    <property type="entry name" value="Rab40, isoform A"/>
    <property type="match status" value="1"/>
</dbReference>
<comment type="caution">
    <text evidence="7">The sequence shown here is derived from an EMBL/GenBank/DDBJ whole genome shotgun (WGS) entry which is preliminary data.</text>
</comment>
<reference evidence="8" key="1">
    <citation type="submission" date="2022-10" db="EMBL/GenBank/DDBJ databases">
        <title>Genome assembly of Pristionchus species.</title>
        <authorList>
            <person name="Yoshida K."/>
            <person name="Sommer R.J."/>
        </authorList>
    </citation>
    <scope>NUCLEOTIDE SEQUENCE [LARGE SCALE GENOMIC DNA]</scope>
    <source>
        <strain evidence="8">RS5460</strain>
    </source>
</reference>
<dbReference type="PROSITE" id="PS51421">
    <property type="entry name" value="RAS"/>
    <property type="match status" value="1"/>
</dbReference>
<comment type="similarity">
    <text evidence="1">Belongs to the small GTPase superfamily. Rab family.</text>
</comment>
<keyword evidence="5" id="KW-0636">Prenylation</keyword>
<dbReference type="SMART" id="SM00175">
    <property type="entry name" value="RAB"/>
    <property type="match status" value="1"/>
</dbReference>
<dbReference type="SMART" id="SM00176">
    <property type="entry name" value="RAN"/>
    <property type="match status" value="1"/>
</dbReference>
<feature type="domain" description="SOCS box" evidence="6">
    <location>
        <begin position="192"/>
        <end position="243"/>
    </location>
</feature>
<evidence type="ECO:0000256" key="1">
    <source>
        <dbReference type="ARBA" id="ARBA00006270"/>
    </source>
</evidence>
<dbReference type="InterPro" id="IPR027417">
    <property type="entry name" value="P-loop_NTPase"/>
</dbReference>
<gene>
    <name evidence="7" type="ORF">PMAYCL1PPCAC_31621</name>
</gene>
<evidence type="ECO:0000259" key="6">
    <source>
        <dbReference type="PROSITE" id="PS50225"/>
    </source>
</evidence>
<dbReference type="AlphaFoldDB" id="A0AAN5IFR6"/>
<proteinExistence type="inferred from homology"/>
<dbReference type="PANTHER" id="PTHR47980">
    <property type="entry name" value="LD44762P"/>
    <property type="match status" value="1"/>
</dbReference>
<accession>A0AAN5IFR6</accession>
<dbReference type="PROSITE" id="PS51419">
    <property type="entry name" value="RAB"/>
    <property type="match status" value="1"/>
</dbReference>
<dbReference type="InterPro" id="IPR005225">
    <property type="entry name" value="Small_GTP-bd"/>
</dbReference>
<keyword evidence="8" id="KW-1185">Reference proteome</keyword>
<keyword evidence="3" id="KW-0342">GTP-binding</keyword>
<dbReference type="SMART" id="SM00174">
    <property type="entry name" value="RHO"/>
    <property type="match status" value="1"/>
</dbReference>
<dbReference type="Pfam" id="PF00071">
    <property type="entry name" value="Ras"/>
    <property type="match status" value="1"/>
</dbReference>
<dbReference type="InterPro" id="IPR001496">
    <property type="entry name" value="SOCS_box"/>
</dbReference>
<evidence type="ECO:0000256" key="3">
    <source>
        <dbReference type="ARBA" id="ARBA00023134"/>
    </source>
</evidence>
<dbReference type="PRINTS" id="PR00449">
    <property type="entry name" value="RASTRNSFRMNG"/>
</dbReference>
<sequence>MPRGSGLRYIGPQANGSKELGLTETPLKFLLVGDADVGKSEFFTGLPEVDAANFDGDLPQAALPRLATVLLDGHAINVQLWDTSGQGRFSTIIRRYSRGAHGILLVYDITNRWSFGGMKRWLREVDEFVPGIPRILVGNRLHREFDRAVRRRDAEAFASKRRMEYFEVSTLAHFNVDECLTQVARMAVQRAALHRPSHRRRNPESLESLACRAIVKNIKSIHLIDKLRLPPMLHNQVRSFAQGSQVASAVLPLSQRSPKGALAIAPRFVRRAYNSARQKIRRWINHVE</sequence>
<protein>
    <recommendedName>
        <fullName evidence="6">SOCS box domain-containing protein</fullName>
    </recommendedName>
</protein>
<evidence type="ECO:0000256" key="4">
    <source>
        <dbReference type="ARBA" id="ARBA00023288"/>
    </source>
</evidence>
<dbReference type="InterPro" id="IPR050305">
    <property type="entry name" value="Small_GTPase_Rab"/>
</dbReference>
<dbReference type="SUPFAM" id="SSF52540">
    <property type="entry name" value="P-loop containing nucleoside triphosphate hydrolases"/>
    <property type="match status" value="1"/>
</dbReference>
<dbReference type="PROSITE" id="PS50225">
    <property type="entry name" value="SOCS"/>
    <property type="match status" value="1"/>
</dbReference>
<evidence type="ECO:0000313" key="7">
    <source>
        <dbReference type="EMBL" id="GMR61426.1"/>
    </source>
</evidence>
<dbReference type="GO" id="GO:0003924">
    <property type="term" value="F:GTPase activity"/>
    <property type="evidence" value="ECO:0007669"/>
    <property type="project" value="InterPro"/>
</dbReference>
<dbReference type="SMART" id="SM00173">
    <property type="entry name" value="RAS"/>
    <property type="match status" value="1"/>
</dbReference>
<organism evidence="7 8">
    <name type="scientific">Pristionchus mayeri</name>
    <dbReference type="NCBI Taxonomy" id="1317129"/>
    <lineage>
        <taxon>Eukaryota</taxon>
        <taxon>Metazoa</taxon>
        <taxon>Ecdysozoa</taxon>
        <taxon>Nematoda</taxon>
        <taxon>Chromadorea</taxon>
        <taxon>Rhabditida</taxon>
        <taxon>Rhabditina</taxon>
        <taxon>Diplogasteromorpha</taxon>
        <taxon>Diplogasteroidea</taxon>
        <taxon>Neodiplogasteridae</taxon>
        <taxon>Pristionchus</taxon>
    </lineage>
</organism>
<evidence type="ECO:0000256" key="2">
    <source>
        <dbReference type="ARBA" id="ARBA00022741"/>
    </source>
</evidence>